<evidence type="ECO:0000256" key="2">
    <source>
        <dbReference type="ARBA" id="ARBA00022729"/>
    </source>
</evidence>
<evidence type="ECO:0000313" key="6">
    <source>
        <dbReference type="EMBL" id="KAG1338839.1"/>
    </source>
</evidence>
<dbReference type="EMBL" id="CM017875">
    <property type="protein sequence ID" value="KAG1338839.1"/>
    <property type="molecule type" value="Genomic_DNA"/>
</dbReference>
<sequence length="322" mass="35013">MAAGVSGGPLFLFALVVLIHVFCSLPTVVHSKCVLFNFGDSNSDTGGLMAGLGLYLGPPAGRQFFHKITGRFCDGQLYIDFICESLKINFLSPYLESSGSNFSNGVNFAVAGAATEPNAIPFTLSTQVLQFLHFKNRTRELRAQGSGSLISEKGFHNAVYSFDMGQNDISIALKSNSIYKNGGRKFWMYNTGPLGCLPQMPALLKKNDSELDAVGCLATLNNAAKEFNAGLLGLCNQISSKYKDATVVYTDMFAIKYDLITNHAKYGFVNPLMACCGYGGPPYNYRFRMTCGEPNVTACPVGSRYISWDGVRYAEAAKHNSF</sequence>
<organism evidence="6 7">
    <name type="scientific">Cocos nucifera</name>
    <name type="common">Coconut palm</name>
    <dbReference type="NCBI Taxonomy" id="13894"/>
    <lineage>
        <taxon>Eukaryota</taxon>
        <taxon>Viridiplantae</taxon>
        <taxon>Streptophyta</taxon>
        <taxon>Embryophyta</taxon>
        <taxon>Tracheophyta</taxon>
        <taxon>Spermatophyta</taxon>
        <taxon>Magnoliopsida</taxon>
        <taxon>Liliopsida</taxon>
        <taxon>Arecaceae</taxon>
        <taxon>Arecoideae</taxon>
        <taxon>Cocoseae</taxon>
        <taxon>Attaleinae</taxon>
        <taxon>Cocos</taxon>
    </lineage>
</organism>
<dbReference type="CDD" id="cd01837">
    <property type="entry name" value="SGNH_plant_lipase_like"/>
    <property type="match status" value="1"/>
</dbReference>
<keyword evidence="4" id="KW-0325">Glycoprotein</keyword>
<dbReference type="Gene3D" id="3.40.50.1110">
    <property type="entry name" value="SGNH hydrolase"/>
    <property type="match status" value="1"/>
</dbReference>
<dbReference type="InterPro" id="IPR035669">
    <property type="entry name" value="SGNH_plant_lipase-like"/>
</dbReference>
<dbReference type="AlphaFoldDB" id="A0A8K0N120"/>
<dbReference type="InterPro" id="IPR036514">
    <property type="entry name" value="SGNH_hydro_sf"/>
</dbReference>
<evidence type="ECO:0000256" key="3">
    <source>
        <dbReference type="ARBA" id="ARBA00022801"/>
    </source>
</evidence>
<reference evidence="6" key="2">
    <citation type="submission" date="2019-07" db="EMBL/GenBank/DDBJ databases">
        <authorList>
            <person name="Yang Y."/>
            <person name="Bocs S."/>
            <person name="Baudouin L."/>
        </authorList>
    </citation>
    <scope>NUCLEOTIDE SEQUENCE</scope>
    <source>
        <tissue evidence="6">Spear leaf of Hainan Tall coconut</tissue>
    </source>
</reference>
<dbReference type="PANTHER" id="PTHR22835:SF552">
    <property type="entry name" value="OS05G0133401 PROTEIN"/>
    <property type="match status" value="1"/>
</dbReference>
<name>A0A8K0N120_COCNU</name>
<evidence type="ECO:0000256" key="5">
    <source>
        <dbReference type="SAM" id="SignalP"/>
    </source>
</evidence>
<keyword evidence="2 5" id="KW-0732">Signal</keyword>
<dbReference type="Pfam" id="PF00657">
    <property type="entry name" value="Lipase_GDSL"/>
    <property type="match status" value="1"/>
</dbReference>
<accession>A0A8K0N120</accession>
<feature type="chain" id="PRO_5035424923" evidence="5">
    <location>
        <begin position="32"/>
        <end position="322"/>
    </location>
</feature>
<keyword evidence="7" id="KW-1185">Reference proteome</keyword>
<dbReference type="Proteomes" id="UP000797356">
    <property type="component" value="Chromosome 4"/>
</dbReference>
<comment type="caution">
    <text evidence="6">The sequence shown here is derived from an EMBL/GenBank/DDBJ whole genome shotgun (WGS) entry which is preliminary data.</text>
</comment>
<comment type="similarity">
    <text evidence="1">Belongs to the 'GDSL' lipolytic enzyme family.</text>
</comment>
<evidence type="ECO:0000256" key="4">
    <source>
        <dbReference type="ARBA" id="ARBA00023180"/>
    </source>
</evidence>
<dbReference type="InterPro" id="IPR001087">
    <property type="entry name" value="GDSL"/>
</dbReference>
<reference evidence="6" key="1">
    <citation type="journal article" date="2017" name="Gigascience">
        <title>The genome draft of coconut (Cocos nucifera).</title>
        <authorList>
            <person name="Xiao Y."/>
            <person name="Xu P."/>
            <person name="Fan H."/>
            <person name="Baudouin L."/>
            <person name="Xia W."/>
            <person name="Bocs S."/>
            <person name="Xu J."/>
            <person name="Li Q."/>
            <person name="Guo A."/>
            <person name="Zhou L."/>
            <person name="Li J."/>
            <person name="Wu Y."/>
            <person name="Ma Z."/>
            <person name="Armero A."/>
            <person name="Issali A.E."/>
            <person name="Liu N."/>
            <person name="Peng M."/>
            <person name="Yang Y."/>
        </authorList>
    </citation>
    <scope>NUCLEOTIDE SEQUENCE</scope>
    <source>
        <tissue evidence="6">Spear leaf of Hainan Tall coconut</tissue>
    </source>
</reference>
<evidence type="ECO:0000313" key="7">
    <source>
        <dbReference type="Proteomes" id="UP000797356"/>
    </source>
</evidence>
<dbReference type="OrthoDB" id="655468at2759"/>
<dbReference type="GO" id="GO:0016788">
    <property type="term" value="F:hydrolase activity, acting on ester bonds"/>
    <property type="evidence" value="ECO:0007669"/>
    <property type="project" value="InterPro"/>
</dbReference>
<dbReference type="PANTHER" id="PTHR22835">
    <property type="entry name" value="ZINC FINGER FYVE DOMAIN CONTAINING PROTEIN"/>
    <property type="match status" value="1"/>
</dbReference>
<protein>
    <submittedName>
        <fullName evidence="6">GDSL esterase/lipase</fullName>
    </submittedName>
</protein>
<feature type="signal peptide" evidence="5">
    <location>
        <begin position="1"/>
        <end position="31"/>
    </location>
</feature>
<keyword evidence="3" id="KW-0378">Hydrolase</keyword>
<gene>
    <name evidence="6" type="ORF">COCNU_04G011450</name>
</gene>
<evidence type="ECO:0000256" key="1">
    <source>
        <dbReference type="ARBA" id="ARBA00008668"/>
    </source>
</evidence>
<proteinExistence type="inferred from homology"/>